<reference evidence="1" key="1">
    <citation type="submission" date="2020-05" db="UniProtKB">
        <authorList>
            <consortium name="EnsemblMetazoa"/>
        </authorList>
    </citation>
    <scope>IDENTIFICATION</scope>
    <source>
        <strain evidence="1">TTRI</strain>
    </source>
</reference>
<dbReference type="Proteomes" id="UP000078200">
    <property type="component" value="Unassembled WGS sequence"/>
</dbReference>
<dbReference type="PANTHER" id="PTHR20852:SF44">
    <property type="entry name" value="GLUTAMINE SYNTHETASE 1, MITOCHONDRIAL"/>
    <property type="match status" value="1"/>
</dbReference>
<evidence type="ECO:0000313" key="2">
    <source>
        <dbReference type="Proteomes" id="UP000078200"/>
    </source>
</evidence>
<name>A0A1A9UWR4_GLOAU</name>
<protein>
    <submittedName>
        <fullName evidence="1">Uncharacterized protein</fullName>
    </submittedName>
</protein>
<sequence length="178" mass="20260">MTCVNIKPTKNYEKTKKIALRCADLLLGEEVASLGKQVRVISTNAVLGQGNFLKEFLNAVLHKAIIGMYRKLEIPAARYRATCLWIDGTDENDLWISRCIRLHIHEEFNIVVDFDTKSMEGLWSGAGAHTNFSTKAMRSDGDMKPIKETIRKLTKRRDLHKKARDRKAKTTSDVWLAV</sequence>
<dbReference type="STRING" id="7395.A0A1A9UWR4"/>
<accession>A0A1A9UWR4</accession>
<evidence type="ECO:0000313" key="1">
    <source>
        <dbReference type="EnsemblMetazoa" id="GAUT018354-PA"/>
    </source>
</evidence>
<dbReference type="VEuPathDB" id="VectorBase:GAUT018354"/>
<dbReference type="GO" id="GO:0006542">
    <property type="term" value="P:glutamine biosynthetic process"/>
    <property type="evidence" value="ECO:0007669"/>
    <property type="project" value="TreeGrafter"/>
</dbReference>
<dbReference type="AlphaFoldDB" id="A0A1A9UWR4"/>
<dbReference type="GO" id="GO:0005737">
    <property type="term" value="C:cytoplasm"/>
    <property type="evidence" value="ECO:0007669"/>
    <property type="project" value="TreeGrafter"/>
</dbReference>
<organism evidence="1 2">
    <name type="scientific">Glossina austeni</name>
    <name type="common">Savannah tsetse fly</name>
    <dbReference type="NCBI Taxonomy" id="7395"/>
    <lineage>
        <taxon>Eukaryota</taxon>
        <taxon>Metazoa</taxon>
        <taxon>Ecdysozoa</taxon>
        <taxon>Arthropoda</taxon>
        <taxon>Hexapoda</taxon>
        <taxon>Insecta</taxon>
        <taxon>Pterygota</taxon>
        <taxon>Neoptera</taxon>
        <taxon>Endopterygota</taxon>
        <taxon>Diptera</taxon>
        <taxon>Brachycera</taxon>
        <taxon>Muscomorpha</taxon>
        <taxon>Hippoboscoidea</taxon>
        <taxon>Glossinidae</taxon>
        <taxon>Glossina</taxon>
    </lineage>
</organism>
<proteinExistence type="predicted"/>
<dbReference type="EnsemblMetazoa" id="GAUT018354-RA">
    <property type="protein sequence ID" value="GAUT018354-PA"/>
    <property type="gene ID" value="GAUT018354"/>
</dbReference>
<dbReference type="InterPro" id="IPR050292">
    <property type="entry name" value="Glutamine_Synthetase"/>
</dbReference>
<keyword evidence="2" id="KW-1185">Reference proteome</keyword>
<dbReference type="GO" id="GO:0004356">
    <property type="term" value="F:glutamine synthetase activity"/>
    <property type="evidence" value="ECO:0007669"/>
    <property type="project" value="TreeGrafter"/>
</dbReference>
<dbReference type="Gene3D" id="3.30.590.10">
    <property type="entry name" value="Glutamine synthetase/guanido kinase, catalytic domain"/>
    <property type="match status" value="1"/>
</dbReference>
<dbReference type="PANTHER" id="PTHR20852">
    <property type="entry name" value="GLUTAMINE SYNTHETASE"/>
    <property type="match status" value="1"/>
</dbReference>